<evidence type="ECO:0000313" key="2">
    <source>
        <dbReference type="Proteomes" id="UP000251889"/>
    </source>
</evidence>
<dbReference type="AlphaFoldDB" id="A0A364Y365"/>
<dbReference type="Pfam" id="PF09630">
    <property type="entry name" value="DUF2024"/>
    <property type="match status" value="1"/>
</dbReference>
<dbReference type="InterPro" id="IPR018592">
    <property type="entry name" value="DUF2024"/>
</dbReference>
<proteinExistence type="predicted"/>
<gene>
    <name evidence="1" type="ORF">DQQ10_13400</name>
</gene>
<dbReference type="Proteomes" id="UP000251889">
    <property type="component" value="Unassembled WGS sequence"/>
</dbReference>
<dbReference type="RefSeq" id="WP_112747386.1">
    <property type="nucleotide sequence ID" value="NZ_QMFY01000006.1"/>
</dbReference>
<reference evidence="1 2" key="1">
    <citation type="submission" date="2018-06" db="EMBL/GenBank/DDBJ databases">
        <title>Chryseolinea flavus sp. nov., a member of the phylum Bacteroidetes isolated from soil.</title>
        <authorList>
            <person name="Li Y."/>
            <person name="Wang J."/>
        </authorList>
    </citation>
    <scope>NUCLEOTIDE SEQUENCE [LARGE SCALE GENOMIC DNA]</scope>
    <source>
        <strain evidence="1 2">SDU1-6</strain>
    </source>
</reference>
<sequence>MQVAVWDTYVTKQNGTIMNFDIIVPKEQKDEQLIRQFGRQYLASKSLSTSDVVVNQCAFCHIEQASDKMVKSILETGYFILELRNCN</sequence>
<protein>
    <submittedName>
        <fullName evidence="1">DUF2024 domain-containing protein</fullName>
    </submittedName>
</protein>
<dbReference type="EMBL" id="QMFY01000006">
    <property type="protein sequence ID" value="RAW00586.1"/>
    <property type="molecule type" value="Genomic_DNA"/>
</dbReference>
<organism evidence="1 2">
    <name type="scientific">Pseudochryseolinea flava</name>
    <dbReference type="NCBI Taxonomy" id="2059302"/>
    <lineage>
        <taxon>Bacteria</taxon>
        <taxon>Pseudomonadati</taxon>
        <taxon>Bacteroidota</taxon>
        <taxon>Cytophagia</taxon>
        <taxon>Cytophagales</taxon>
        <taxon>Fulvivirgaceae</taxon>
        <taxon>Pseudochryseolinea</taxon>
    </lineage>
</organism>
<dbReference type="OrthoDB" id="9795699at2"/>
<keyword evidence="2" id="KW-1185">Reference proteome</keyword>
<dbReference type="Gene3D" id="3.10.510.10">
    <property type="entry name" value="NE1680-like"/>
    <property type="match status" value="1"/>
</dbReference>
<comment type="caution">
    <text evidence="1">The sequence shown here is derived from an EMBL/GenBank/DDBJ whole genome shotgun (WGS) entry which is preliminary data.</text>
</comment>
<evidence type="ECO:0000313" key="1">
    <source>
        <dbReference type="EMBL" id="RAW00586.1"/>
    </source>
</evidence>
<dbReference type="SUPFAM" id="SSF160766">
    <property type="entry name" value="NE1680-like"/>
    <property type="match status" value="1"/>
</dbReference>
<name>A0A364Y365_9BACT</name>
<dbReference type="InterPro" id="IPR023122">
    <property type="entry name" value="NE1680-like_sf"/>
</dbReference>
<accession>A0A364Y365</accession>